<protein>
    <submittedName>
        <fullName evidence="4">dCTP deaminase dUTPase</fullName>
    </submittedName>
</protein>
<dbReference type="CDD" id="cd07557">
    <property type="entry name" value="trimeric_dUTPase"/>
    <property type="match status" value="1"/>
</dbReference>
<feature type="transmembrane region" description="Helical" evidence="3">
    <location>
        <begin position="211"/>
        <end position="233"/>
    </location>
</feature>
<sequence>MVIVDHEILDRVKRESLIDSFDNSCLTNIGYDLRAKQFYVADQAEERVALQPNESAFVESVETVTMPTDMLGRIALKNSRIRQGLSLDAPVYQPGHKTRIYFRLTNVSGSSIELDKGDKYATILFDKLSAVPDKPYTGAFSNEFEFKGLGDYKDVYRKQIREIEKKTEDLKAIEHSIYGNVLVILTAFVALFSLLTTNVSLAVNSAEIEQYFIFNALLLGCISFLAALLCTIVKPKKRAWTYWIPAVACFAAAFLLFLL</sequence>
<dbReference type="Pfam" id="PF22769">
    <property type="entry name" value="DCD"/>
    <property type="match status" value="1"/>
</dbReference>
<dbReference type="EMBL" id="BK032865">
    <property type="protein sequence ID" value="DAF64669.1"/>
    <property type="molecule type" value="Genomic_DNA"/>
</dbReference>
<dbReference type="Gene3D" id="2.70.40.10">
    <property type="match status" value="1"/>
</dbReference>
<dbReference type="InterPro" id="IPR033704">
    <property type="entry name" value="dUTPase_trimeric"/>
</dbReference>
<dbReference type="InterPro" id="IPR011962">
    <property type="entry name" value="dCTP_deaminase"/>
</dbReference>
<reference evidence="4" key="1">
    <citation type="journal article" date="2021" name="Proc. Natl. Acad. Sci. U.S.A.">
        <title>A Catalog of Tens of Thousands of Viruses from Human Metagenomes Reveals Hidden Associations with Chronic Diseases.</title>
        <authorList>
            <person name="Tisza M.J."/>
            <person name="Buck C.B."/>
        </authorList>
    </citation>
    <scope>NUCLEOTIDE SEQUENCE</scope>
    <source>
        <strain evidence="4">Ct90d35</strain>
    </source>
</reference>
<evidence type="ECO:0000256" key="3">
    <source>
        <dbReference type="SAM" id="Phobius"/>
    </source>
</evidence>
<dbReference type="SUPFAM" id="SSF51283">
    <property type="entry name" value="dUTPase-like"/>
    <property type="match status" value="1"/>
</dbReference>
<feature type="transmembrane region" description="Helical" evidence="3">
    <location>
        <begin position="177"/>
        <end position="199"/>
    </location>
</feature>
<accession>A0A8S5TNG0</accession>
<keyword evidence="1" id="KW-0378">Hydrolase</keyword>
<dbReference type="GO" id="GO:0008829">
    <property type="term" value="F:dCTP deaminase activity"/>
    <property type="evidence" value="ECO:0007669"/>
    <property type="project" value="InterPro"/>
</dbReference>
<keyword evidence="2" id="KW-0546">Nucleotide metabolism</keyword>
<organism evidence="4">
    <name type="scientific">Podoviridae sp. ct90d35</name>
    <dbReference type="NCBI Taxonomy" id="2827724"/>
    <lineage>
        <taxon>Viruses</taxon>
        <taxon>Duplodnaviria</taxon>
        <taxon>Heunggongvirae</taxon>
        <taxon>Uroviricota</taxon>
        <taxon>Caudoviricetes</taxon>
    </lineage>
</organism>
<dbReference type="PANTHER" id="PTHR42680">
    <property type="entry name" value="DCTP DEAMINASE"/>
    <property type="match status" value="1"/>
</dbReference>
<keyword evidence="3" id="KW-0812">Transmembrane</keyword>
<keyword evidence="3" id="KW-0472">Membrane</keyword>
<evidence type="ECO:0000256" key="1">
    <source>
        <dbReference type="ARBA" id="ARBA00022801"/>
    </source>
</evidence>
<dbReference type="GO" id="GO:0006229">
    <property type="term" value="P:dUTP biosynthetic process"/>
    <property type="evidence" value="ECO:0007669"/>
    <property type="project" value="InterPro"/>
</dbReference>
<proteinExistence type="predicted"/>
<keyword evidence="3" id="KW-1133">Transmembrane helix</keyword>
<evidence type="ECO:0000313" key="4">
    <source>
        <dbReference type="EMBL" id="DAF64669.1"/>
    </source>
</evidence>
<dbReference type="PANTHER" id="PTHR42680:SF3">
    <property type="entry name" value="DCTP DEAMINASE"/>
    <property type="match status" value="1"/>
</dbReference>
<feature type="transmembrane region" description="Helical" evidence="3">
    <location>
        <begin position="240"/>
        <end position="258"/>
    </location>
</feature>
<evidence type="ECO:0000256" key="2">
    <source>
        <dbReference type="ARBA" id="ARBA00023080"/>
    </source>
</evidence>
<name>A0A8S5TNG0_9CAUD</name>
<dbReference type="InterPro" id="IPR036157">
    <property type="entry name" value="dUTPase-like_sf"/>
</dbReference>